<dbReference type="Pfam" id="PF07484">
    <property type="entry name" value="Collar"/>
    <property type="match status" value="1"/>
</dbReference>
<dbReference type="InterPro" id="IPR037053">
    <property type="entry name" value="Phage_tail_collar_dom_sf"/>
</dbReference>
<protein>
    <submittedName>
        <fullName evidence="2">Microcystin-dependent protein</fullName>
    </submittedName>
</protein>
<dbReference type="InterPro" id="IPR011083">
    <property type="entry name" value="Phage_tail_collar_dom"/>
</dbReference>
<reference evidence="2 3" key="1">
    <citation type="submission" date="2020-08" db="EMBL/GenBank/DDBJ databases">
        <title>Genomic Encyclopedia of Type Strains, Phase III (KMG-III): the genomes of soil and plant-associated and newly described type strains.</title>
        <authorList>
            <person name="Whitman W."/>
        </authorList>
    </citation>
    <scope>NUCLEOTIDE SEQUENCE [LARGE SCALE GENOMIC DNA]</scope>
    <source>
        <strain evidence="2 3">CECT 8693</strain>
    </source>
</reference>
<dbReference type="EMBL" id="JACJIP010000003">
    <property type="protein sequence ID" value="MBA9084185.1"/>
    <property type="molecule type" value="Genomic_DNA"/>
</dbReference>
<dbReference type="AlphaFoldDB" id="A0A7W3XQ83"/>
<sequence length="166" mass="17545">MSEAYVGEIRMFAGNYAPQGWALCNGQILSIAENEVLFMLLGTTYGGDGQTTFALPDLQGRIPIHRSTNYALGAKDGTETVTLTTNQLPAHTHLAHTSSATGDTASPANMIWANTAANTFAASGTTVPMNLSSLSSTGNNMPHDNLMPSTTISFIISLYGIFPQQS</sequence>
<dbReference type="Gene3D" id="3.90.1340.10">
    <property type="entry name" value="Phage tail collar domain"/>
    <property type="match status" value="1"/>
</dbReference>
<gene>
    <name evidence="2" type="ORF">FHR92_000639</name>
</gene>
<dbReference type="RefSeq" id="WP_182534267.1">
    <property type="nucleotide sequence ID" value="NZ_JACJIP010000003.1"/>
</dbReference>
<evidence type="ECO:0000259" key="1">
    <source>
        <dbReference type="Pfam" id="PF07484"/>
    </source>
</evidence>
<proteinExistence type="predicted"/>
<name>A0A7W3XQ83_9BACL</name>
<keyword evidence="3" id="KW-1185">Reference proteome</keyword>
<evidence type="ECO:0000313" key="2">
    <source>
        <dbReference type="EMBL" id="MBA9084185.1"/>
    </source>
</evidence>
<comment type="caution">
    <text evidence="2">The sequence shown here is derived from an EMBL/GenBank/DDBJ whole genome shotgun (WGS) entry which is preliminary data.</text>
</comment>
<organism evidence="2 3">
    <name type="scientific">Fontibacillus solani</name>
    <dbReference type="NCBI Taxonomy" id="1572857"/>
    <lineage>
        <taxon>Bacteria</taxon>
        <taxon>Bacillati</taxon>
        <taxon>Bacillota</taxon>
        <taxon>Bacilli</taxon>
        <taxon>Bacillales</taxon>
        <taxon>Paenibacillaceae</taxon>
        <taxon>Fontibacillus</taxon>
    </lineage>
</organism>
<evidence type="ECO:0000313" key="3">
    <source>
        <dbReference type="Proteomes" id="UP000567067"/>
    </source>
</evidence>
<feature type="domain" description="Phage tail collar" evidence="1">
    <location>
        <begin position="7"/>
        <end position="63"/>
    </location>
</feature>
<dbReference type="Proteomes" id="UP000567067">
    <property type="component" value="Unassembled WGS sequence"/>
</dbReference>
<accession>A0A7W3XQ83</accession>
<dbReference type="SUPFAM" id="SSF88874">
    <property type="entry name" value="Receptor-binding domain of short tail fibre protein gp12"/>
    <property type="match status" value="1"/>
</dbReference>